<dbReference type="Proteomes" id="UP000261540">
    <property type="component" value="Unplaced"/>
</dbReference>
<evidence type="ECO:0000256" key="2">
    <source>
        <dbReference type="ARBA" id="ARBA00006864"/>
    </source>
</evidence>
<dbReference type="PROSITE" id="PS01221">
    <property type="entry name" value="PMP22_1"/>
    <property type="match status" value="1"/>
</dbReference>
<feature type="signal peptide" evidence="7">
    <location>
        <begin position="1"/>
        <end position="19"/>
    </location>
</feature>
<comment type="subcellular location">
    <subcellularLocation>
        <location evidence="1 6">Membrane</location>
        <topology evidence="1 6">Multi-pass membrane protein</topology>
    </subcellularLocation>
</comment>
<dbReference type="PANTHER" id="PTHR10671">
    <property type="entry name" value="EPITHELIAL MEMBRANE PROTEIN-RELATED"/>
    <property type="match status" value="1"/>
</dbReference>
<dbReference type="Ensembl" id="ENSPKIT00000014186.1">
    <property type="protein sequence ID" value="ENSPKIP00000033298.1"/>
    <property type="gene ID" value="ENSPKIG00000013045.1"/>
</dbReference>
<dbReference type="GeneTree" id="ENSGT00950000182696"/>
<organism evidence="8 9">
    <name type="scientific">Paramormyrops kingsleyae</name>
    <dbReference type="NCBI Taxonomy" id="1676925"/>
    <lineage>
        <taxon>Eukaryota</taxon>
        <taxon>Metazoa</taxon>
        <taxon>Chordata</taxon>
        <taxon>Craniata</taxon>
        <taxon>Vertebrata</taxon>
        <taxon>Euteleostomi</taxon>
        <taxon>Actinopterygii</taxon>
        <taxon>Neopterygii</taxon>
        <taxon>Teleostei</taxon>
        <taxon>Osteoglossocephala</taxon>
        <taxon>Osteoglossomorpha</taxon>
        <taxon>Osteoglossiformes</taxon>
        <taxon>Mormyridae</taxon>
        <taxon>Paramormyrops</taxon>
    </lineage>
</organism>
<dbReference type="OrthoDB" id="8714888at2759"/>
<dbReference type="Pfam" id="PF00822">
    <property type="entry name" value="PMP22_Claudin"/>
    <property type="match status" value="1"/>
</dbReference>
<reference evidence="8" key="2">
    <citation type="submission" date="2025-09" db="UniProtKB">
        <authorList>
            <consortium name="Ensembl"/>
        </authorList>
    </citation>
    <scope>IDENTIFICATION</scope>
</reference>
<reference evidence="8" key="1">
    <citation type="submission" date="2025-08" db="UniProtKB">
        <authorList>
            <consortium name="Ensembl"/>
        </authorList>
    </citation>
    <scope>IDENTIFICATION</scope>
</reference>
<evidence type="ECO:0000256" key="4">
    <source>
        <dbReference type="ARBA" id="ARBA00022989"/>
    </source>
</evidence>
<evidence type="ECO:0000256" key="1">
    <source>
        <dbReference type="ARBA" id="ARBA00004141"/>
    </source>
</evidence>
<evidence type="ECO:0000313" key="9">
    <source>
        <dbReference type="Proteomes" id="UP000261540"/>
    </source>
</evidence>
<keyword evidence="3 6" id="KW-0812">Transmembrane</keyword>
<dbReference type="Gene3D" id="1.20.140.150">
    <property type="match status" value="1"/>
</dbReference>
<comment type="similarity">
    <text evidence="2 6">Belongs to the PMP-22/EMP/MP20 family.</text>
</comment>
<evidence type="ECO:0000256" key="3">
    <source>
        <dbReference type="ARBA" id="ARBA00022692"/>
    </source>
</evidence>
<dbReference type="AlphaFoldDB" id="A0A3B3SSJ6"/>
<evidence type="ECO:0000256" key="6">
    <source>
        <dbReference type="RuleBase" id="RU363088"/>
    </source>
</evidence>
<keyword evidence="4 6" id="KW-1133">Transmembrane helix</keyword>
<keyword evidence="5 6" id="KW-0472">Membrane</keyword>
<comment type="caution">
    <text evidence="6">Lacks conserved residue(s) required for the propagation of feature annotation.</text>
</comment>
<dbReference type="STRING" id="1676925.ENSPKIP00000033298"/>
<name>A0A3B3SSJ6_9TELE</name>
<evidence type="ECO:0000313" key="8">
    <source>
        <dbReference type="Ensembl" id="ENSPKIP00000033298.1"/>
    </source>
</evidence>
<proteinExistence type="inferred from homology"/>
<dbReference type="PRINTS" id="PR01453">
    <property type="entry name" value="EPMEMFAMILY"/>
</dbReference>
<dbReference type="InterPro" id="IPR004031">
    <property type="entry name" value="PMP22/EMP/MP20/Claudin"/>
</dbReference>
<dbReference type="InterPro" id="IPR004032">
    <property type="entry name" value="PMP22_EMP_MP20"/>
</dbReference>
<evidence type="ECO:0000256" key="7">
    <source>
        <dbReference type="SAM" id="SignalP"/>
    </source>
</evidence>
<feature type="transmembrane region" description="Helical" evidence="6">
    <location>
        <begin position="68"/>
        <end position="89"/>
    </location>
</feature>
<dbReference type="InterPro" id="IPR050579">
    <property type="entry name" value="PMP-22/EMP/MP20-like"/>
</dbReference>
<protein>
    <submittedName>
        <fullName evidence="8">Epithelial membrane protein 3 (MAM blood group)</fullName>
    </submittedName>
</protein>
<dbReference type="GO" id="GO:0005886">
    <property type="term" value="C:plasma membrane"/>
    <property type="evidence" value="ECO:0007669"/>
    <property type="project" value="TreeGrafter"/>
</dbReference>
<feature type="transmembrane region" description="Helical" evidence="6">
    <location>
        <begin position="96"/>
        <end position="120"/>
    </location>
</feature>
<feature type="transmembrane region" description="Helical" evidence="6">
    <location>
        <begin position="140"/>
        <end position="160"/>
    </location>
</feature>
<keyword evidence="9" id="KW-1185">Reference proteome</keyword>
<dbReference type="PROSITE" id="PS01222">
    <property type="entry name" value="PMP22_2"/>
    <property type="match status" value="1"/>
</dbReference>
<accession>A0A3B3SSJ6</accession>
<dbReference type="PANTHER" id="PTHR10671:SF8">
    <property type="entry name" value="EPITHELIAL MEMBRANE PROTEIN 3"/>
    <property type="match status" value="1"/>
</dbReference>
<keyword evidence="7" id="KW-0732">Signal</keyword>
<feature type="chain" id="PRO_5017264253" evidence="7">
    <location>
        <begin position="20"/>
        <end position="164"/>
    </location>
</feature>
<sequence length="164" mass="18716">MPFLLVSMTLLHLITLAMLFIATTEKSWWVWGTTESSDLWYNCHLHNITGSWQCATTPENDWLQAVQVLMVLSSILSFVSFLVFMWQLFTIPRGALFYFTGLCQVLAGLTDFAAAVIYTLRNREILEGSRSLEGNFGYCFILAWTCVPLLLCSGVLYSHLRKKE</sequence>
<evidence type="ECO:0000256" key="5">
    <source>
        <dbReference type="ARBA" id="ARBA00023136"/>
    </source>
</evidence>